<dbReference type="HOGENOM" id="CLU_051062_3_0_6"/>
<dbReference type="PANTHER" id="PTHR30178">
    <property type="entry name" value="INNER MEMBRANE PROTEIN YAAH"/>
    <property type="match status" value="1"/>
</dbReference>
<reference evidence="7 8" key="1">
    <citation type="submission" date="2010-01" db="EMBL/GenBank/DDBJ databases">
        <authorList>
            <person name="Muzny D."/>
            <person name="Qin X."/>
            <person name="Deng J."/>
            <person name="Jiang H."/>
            <person name="Liu Y."/>
            <person name="Qu J."/>
            <person name="Song X.-Z."/>
            <person name="Zhang L."/>
            <person name="Thornton R."/>
            <person name="Coyle M."/>
            <person name="Francisco L."/>
            <person name="Jackson L."/>
            <person name="Javaid M."/>
            <person name="Korchina V."/>
            <person name="Kovar C."/>
            <person name="Mata R."/>
            <person name="Mathew T."/>
            <person name="Ngo R."/>
            <person name="Nguyen L."/>
            <person name="Nguyen N."/>
            <person name="Okwuonu G."/>
            <person name="Ongeri F."/>
            <person name="Pham C."/>
            <person name="Simmons D."/>
            <person name="Wilczek-Boney K."/>
            <person name="Hale W."/>
            <person name="Jakkamsetti A."/>
            <person name="Pham P."/>
            <person name="Ruth R."/>
            <person name="San Lucas F."/>
            <person name="Warren J."/>
            <person name="Zhang J."/>
            <person name="Zhao Z."/>
            <person name="Zhou C."/>
            <person name="Zhu D."/>
            <person name="Lee S."/>
            <person name="Bess C."/>
            <person name="Blankenburg K."/>
            <person name="Forbes L."/>
            <person name="Fu Q."/>
            <person name="Gubbala S."/>
            <person name="Hirani K."/>
            <person name="Jayaseelan J.C."/>
            <person name="Lara F."/>
            <person name="Munidasa M."/>
            <person name="Palculict T."/>
            <person name="Patil S."/>
            <person name="Pu L.-L."/>
            <person name="Saada N."/>
            <person name="Tang L."/>
            <person name="Weissenberger G."/>
            <person name="Zhu Y."/>
            <person name="Hemphill L."/>
            <person name="Shang Y."/>
            <person name="Youmans B."/>
            <person name="Ayvaz T."/>
            <person name="Ross M."/>
            <person name="Santibanez J."/>
            <person name="Aqrawi P."/>
            <person name="Gross S."/>
            <person name="Joshi V."/>
            <person name="Fowler G."/>
            <person name="Nazareth L."/>
            <person name="Reid J."/>
            <person name="Worley K."/>
            <person name="Petrosino J."/>
            <person name="Highlander S."/>
            <person name="Gibbs R."/>
        </authorList>
    </citation>
    <scope>NUCLEOTIDE SEQUENCE [LARGE SCALE GENOMIC DNA]</scope>
    <source>
        <strain evidence="7 8">DSM 4582</strain>
    </source>
</reference>
<evidence type="ECO:0000313" key="7">
    <source>
        <dbReference type="EMBL" id="EFE97675.1"/>
    </source>
</evidence>
<evidence type="ECO:0000256" key="5">
    <source>
        <dbReference type="ARBA" id="ARBA00023136"/>
    </source>
</evidence>
<organism evidence="7 8">
    <name type="scientific">Serratia odorifera DSM 4582</name>
    <dbReference type="NCBI Taxonomy" id="667129"/>
    <lineage>
        <taxon>Bacteria</taxon>
        <taxon>Pseudomonadati</taxon>
        <taxon>Pseudomonadota</taxon>
        <taxon>Gammaproteobacteria</taxon>
        <taxon>Enterobacterales</taxon>
        <taxon>Yersiniaceae</taxon>
        <taxon>Serratia</taxon>
    </lineage>
</organism>
<gene>
    <name evidence="7" type="primary">yaaH</name>
    <name evidence="7" type="ORF">HMPREF0758_0582</name>
</gene>
<dbReference type="PANTHER" id="PTHR30178:SF3">
    <property type="entry name" value="SUCCINATE-ACETATE_PROTON SYMPORTER SATP"/>
    <property type="match status" value="1"/>
</dbReference>
<evidence type="ECO:0000256" key="6">
    <source>
        <dbReference type="SAM" id="Phobius"/>
    </source>
</evidence>
<dbReference type="GO" id="GO:0015360">
    <property type="term" value="F:acetate:proton symporter activity"/>
    <property type="evidence" value="ECO:0007669"/>
    <property type="project" value="TreeGrafter"/>
</dbReference>
<keyword evidence="3 6" id="KW-0812">Transmembrane</keyword>
<feature type="transmembrane region" description="Helical" evidence="6">
    <location>
        <begin position="132"/>
        <end position="156"/>
    </location>
</feature>
<keyword evidence="8" id="KW-1185">Reference proteome</keyword>
<dbReference type="EMBL" id="ADBY01000015">
    <property type="protein sequence ID" value="EFE97675.1"/>
    <property type="molecule type" value="Genomic_DNA"/>
</dbReference>
<name>D4DXD2_SEROD</name>
<evidence type="ECO:0000313" key="8">
    <source>
        <dbReference type="Proteomes" id="UP000005723"/>
    </source>
</evidence>
<dbReference type="GO" id="GO:0005886">
    <property type="term" value="C:plasma membrane"/>
    <property type="evidence" value="ECO:0007669"/>
    <property type="project" value="TreeGrafter"/>
</dbReference>
<dbReference type="NCBIfam" id="NF007941">
    <property type="entry name" value="PRK10659.1"/>
    <property type="match status" value="1"/>
</dbReference>
<dbReference type="AlphaFoldDB" id="D4DXD2"/>
<feature type="transmembrane region" description="Helical" evidence="6">
    <location>
        <begin position="163"/>
        <end position="185"/>
    </location>
</feature>
<comment type="similarity">
    <text evidence="2">Belongs to the acetate uptake transporter (AceTr) (TC 2.A.96) family.</text>
</comment>
<dbReference type="InterPro" id="IPR000791">
    <property type="entry name" value="Gpr1/Fun34/SatP-like"/>
</dbReference>
<comment type="subcellular location">
    <subcellularLocation>
        <location evidence="1">Membrane</location>
        <topology evidence="1">Multi-pass membrane protein</topology>
    </subcellularLocation>
</comment>
<feature type="transmembrane region" description="Helical" evidence="6">
    <location>
        <begin position="197"/>
        <end position="216"/>
    </location>
</feature>
<evidence type="ECO:0000256" key="4">
    <source>
        <dbReference type="ARBA" id="ARBA00022989"/>
    </source>
</evidence>
<feature type="transmembrane region" description="Helical" evidence="6">
    <location>
        <begin position="109"/>
        <end position="126"/>
    </location>
</feature>
<dbReference type="Pfam" id="PF01184">
    <property type="entry name" value="Gpr1_Fun34_YaaH"/>
    <property type="match status" value="1"/>
</dbReference>
<keyword evidence="5 6" id="KW-0472">Membrane</keyword>
<keyword evidence="4 6" id="KW-1133">Transmembrane helix</keyword>
<protein>
    <submittedName>
        <fullName evidence="7">GPR1/FUN34/YaaH family protein</fullName>
    </submittedName>
</protein>
<evidence type="ECO:0000256" key="2">
    <source>
        <dbReference type="ARBA" id="ARBA00005587"/>
    </source>
</evidence>
<dbReference type="STRING" id="667129.HMPREF0758_0582"/>
<sequence>MFGQVANQYAGVFLLFNCPKVHASTRLATAVENKMGSSRAASRGKAKKNSFLCPVRSLFPARRIIMMPRALMEISLFSATQAISFLNKLFSLIFCYYRGHMHTNKLANPGPLGLMGFGMTTVLLNLHNAGFFPLTSVILSMGIFFGGLAQILAGLLEYKKGNTFGLTAFTAYGSFWLSLVGMLLLPRLGLAEPTDAPFLGVYLALWGIFTLFMYFGTLRANRALQLVFASLTLLFALLAIGNITGNAAILRFAGYEGMLCGASAIYLAMAEVLNEQLGRKVLPIGEVKPTAEARLATQA</sequence>
<dbReference type="Proteomes" id="UP000005723">
    <property type="component" value="Unassembled WGS sequence"/>
</dbReference>
<dbReference type="InterPro" id="IPR047623">
    <property type="entry name" value="SatP"/>
</dbReference>
<evidence type="ECO:0000256" key="3">
    <source>
        <dbReference type="ARBA" id="ARBA00022692"/>
    </source>
</evidence>
<accession>D4DXD2</accession>
<proteinExistence type="inferred from homology"/>
<dbReference type="GO" id="GO:0071422">
    <property type="term" value="P:succinate transmembrane transport"/>
    <property type="evidence" value="ECO:0007669"/>
    <property type="project" value="TreeGrafter"/>
</dbReference>
<evidence type="ECO:0000256" key="1">
    <source>
        <dbReference type="ARBA" id="ARBA00004141"/>
    </source>
</evidence>
<feature type="transmembrane region" description="Helical" evidence="6">
    <location>
        <begin position="223"/>
        <end position="243"/>
    </location>
</feature>
<comment type="caution">
    <text evidence="7">The sequence shown here is derived from an EMBL/GenBank/DDBJ whole genome shotgun (WGS) entry which is preliminary data.</text>
</comment>
<dbReference type="NCBIfam" id="NF038013">
    <property type="entry name" value="AceTr_1"/>
    <property type="match status" value="1"/>
</dbReference>